<dbReference type="Proteomes" id="UP000034913">
    <property type="component" value="Unassembled WGS sequence"/>
</dbReference>
<gene>
    <name evidence="1" type="ORF">VF00_C0002G0129</name>
</gene>
<evidence type="ECO:0000313" key="1">
    <source>
        <dbReference type="EMBL" id="KKW26804.1"/>
    </source>
</evidence>
<dbReference type="SUPFAM" id="SSF141000">
    <property type="entry name" value="Glu-tRNAGln amidotransferase C subunit"/>
    <property type="match status" value="1"/>
</dbReference>
<keyword evidence="1" id="KW-0808">Transferase</keyword>
<accession>A0A0G2A3M7</accession>
<dbReference type="InterPro" id="IPR003837">
    <property type="entry name" value="GatC"/>
</dbReference>
<name>A0A0G2A3M7_UNCK3</name>
<dbReference type="InterPro" id="IPR036113">
    <property type="entry name" value="Asp/Glu-ADT_sf_sub_c"/>
</dbReference>
<sequence>MPLPKDQVEWVARLAYIELTKAETSKYAEELSAVLGYVDELREVDTSTVDGNPPAGGQITGLSNVLAADAVSPSEITREEFLERAPASEKGYIKVKSVFKK</sequence>
<proteinExistence type="predicted"/>
<reference evidence="1 2" key="1">
    <citation type="journal article" date="2015" name="Nature">
        <title>rRNA introns, odd ribosomes, and small enigmatic genomes across a large radiation of phyla.</title>
        <authorList>
            <person name="Brown C.T."/>
            <person name="Hug L.A."/>
            <person name="Thomas B.C."/>
            <person name="Sharon I."/>
            <person name="Castelle C.J."/>
            <person name="Singh A."/>
            <person name="Wilkins M.J."/>
            <person name="Williams K.H."/>
            <person name="Banfield J.F."/>
        </authorList>
    </citation>
    <scope>NUCLEOTIDE SEQUENCE [LARGE SCALE GENOMIC DNA]</scope>
</reference>
<dbReference type="Gene3D" id="1.10.20.60">
    <property type="entry name" value="Glu-tRNAGln amidotransferase C subunit, N-terminal domain"/>
    <property type="match status" value="1"/>
</dbReference>
<dbReference type="AlphaFoldDB" id="A0A0G2A3M7"/>
<evidence type="ECO:0000313" key="2">
    <source>
        <dbReference type="Proteomes" id="UP000034913"/>
    </source>
</evidence>
<protein>
    <submittedName>
        <fullName evidence="1">Aspartyl/glutamyl-tRNA(Asn/Gln) amidotransferase subunit C</fullName>
    </submittedName>
</protein>
<dbReference type="Pfam" id="PF02686">
    <property type="entry name" value="GatC"/>
    <property type="match status" value="1"/>
</dbReference>
<dbReference type="NCBIfam" id="TIGR00135">
    <property type="entry name" value="gatC"/>
    <property type="match status" value="1"/>
</dbReference>
<organism evidence="1 2">
    <name type="scientific">candidate division Kazan bacterium GW2011_GWB1_52_7</name>
    <dbReference type="NCBI Taxonomy" id="1620414"/>
    <lineage>
        <taxon>Bacteria</taxon>
        <taxon>Bacteria division Kazan-3B-28</taxon>
    </lineage>
</organism>
<dbReference type="GO" id="GO:0006450">
    <property type="term" value="P:regulation of translational fidelity"/>
    <property type="evidence" value="ECO:0007669"/>
    <property type="project" value="InterPro"/>
</dbReference>
<dbReference type="GO" id="GO:0016740">
    <property type="term" value="F:transferase activity"/>
    <property type="evidence" value="ECO:0007669"/>
    <property type="project" value="UniProtKB-KW"/>
</dbReference>
<dbReference type="EMBL" id="LCRB01000002">
    <property type="protein sequence ID" value="KKW26804.1"/>
    <property type="molecule type" value="Genomic_DNA"/>
</dbReference>
<comment type="caution">
    <text evidence="1">The sequence shown here is derived from an EMBL/GenBank/DDBJ whole genome shotgun (WGS) entry which is preliminary data.</text>
</comment>